<dbReference type="Proteomes" id="UP000521872">
    <property type="component" value="Unassembled WGS sequence"/>
</dbReference>
<comment type="caution">
    <text evidence="2">The sequence shown here is derived from an EMBL/GenBank/DDBJ whole genome shotgun (WGS) entry which is preliminary data.</text>
</comment>
<dbReference type="GO" id="GO:0032366">
    <property type="term" value="P:intracellular sterol transport"/>
    <property type="evidence" value="ECO:0007669"/>
    <property type="project" value="TreeGrafter"/>
</dbReference>
<dbReference type="Pfam" id="PF02893">
    <property type="entry name" value="GRAM"/>
    <property type="match status" value="1"/>
</dbReference>
<dbReference type="Gene3D" id="2.30.29.30">
    <property type="entry name" value="Pleckstrin-homology domain (PH domain)/Phosphotyrosine-binding domain (PTB)"/>
    <property type="match status" value="1"/>
</dbReference>
<dbReference type="GO" id="GO:0032934">
    <property type="term" value="F:sterol binding"/>
    <property type="evidence" value="ECO:0007669"/>
    <property type="project" value="TreeGrafter"/>
</dbReference>
<protein>
    <recommendedName>
        <fullName evidence="1">GRAM domain-containing protein</fullName>
    </recommendedName>
</protein>
<accession>A0A8H4QKA3</accession>
<dbReference type="GO" id="GO:0140268">
    <property type="term" value="C:endoplasmic reticulum-plasma membrane contact site"/>
    <property type="evidence" value="ECO:0007669"/>
    <property type="project" value="TreeGrafter"/>
</dbReference>
<dbReference type="CDD" id="cd13220">
    <property type="entry name" value="PH-GRAM_GRAMDC"/>
    <property type="match status" value="1"/>
</dbReference>
<organism evidence="2 3">
    <name type="scientific">Agrocybe pediades</name>
    <dbReference type="NCBI Taxonomy" id="84607"/>
    <lineage>
        <taxon>Eukaryota</taxon>
        <taxon>Fungi</taxon>
        <taxon>Dikarya</taxon>
        <taxon>Basidiomycota</taxon>
        <taxon>Agaricomycotina</taxon>
        <taxon>Agaricomycetes</taxon>
        <taxon>Agaricomycetidae</taxon>
        <taxon>Agaricales</taxon>
        <taxon>Agaricineae</taxon>
        <taxon>Strophariaceae</taxon>
        <taxon>Agrocybe</taxon>
    </lineage>
</organism>
<dbReference type="AlphaFoldDB" id="A0A8H4QKA3"/>
<dbReference type="PANTHER" id="PTHR23319">
    <property type="entry name" value="GRAM DOMAIN CONTAINING 1B, ISOFORM E"/>
    <property type="match status" value="1"/>
</dbReference>
<proteinExistence type="predicted"/>
<evidence type="ECO:0000313" key="2">
    <source>
        <dbReference type="EMBL" id="KAF4612366.1"/>
    </source>
</evidence>
<dbReference type="GO" id="GO:0005789">
    <property type="term" value="C:endoplasmic reticulum membrane"/>
    <property type="evidence" value="ECO:0007669"/>
    <property type="project" value="TreeGrafter"/>
</dbReference>
<gene>
    <name evidence="2" type="ORF">D9613_004352</name>
</gene>
<dbReference type="GO" id="GO:0005886">
    <property type="term" value="C:plasma membrane"/>
    <property type="evidence" value="ECO:0007669"/>
    <property type="project" value="TreeGrafter"/>
</dbReference>
<feature type="domain" description="GRAM" evidence="1">
    <location>
        <begin position="36"/>
        <end position="103"/>
    </location>
</feature>
<name>A0A8H4QKA3_9AGAR</name>
<reference evidence="2 3" key="1">
    <citation type="submission" date="2019-12" db="EMBL/GenBank/DDBJ databases">
        <authorList>
            <person name="Floudas D."/>
            <person name="Bentzer J."/>
            <person name="Ahren D."/>
            <person name="Johansson T."/>
            <person name="Persson P."/>
            <person name="Tunlid A."/>
        </authorList>
    </citation>
    <scope>NUCLEOTIDE SEQUENCE [LARGE SCALE GENOMIC DNA]</scope>
    <source>
        <strain evidence="2 3">CBS 102.39</strain>
    </source>
</reference>
<keyword evidence="3" id="KW-1185">Reference proteome</keyword>
<dbReference type="SMART" id="SM00568">
    <property type="entry name" value="GRAM"/>
    <property type="match status" value="1"/>
</dbReference>
<evidence type="ECO:0000313" key="3">
    <source>
        <dbReference type="Proteomes" id="UP000521872"/>
    </source>
</evidence>
<dbReference type="EMBL" id="JAACJL010000057">
    <property type="protein sequence ID" value="KAF4612366.1"/>
    <property type="molecule type" value="Genomic_DNA"/>
</dbReference>
<evidence type="ECO:0000259" key="1">
    <source>
        <dbReference type="SMART" id="SM00568"/>
    </source>
</evidence>
<dbReference type="GO" id="GO:0120015">
    <property type="term" value="F:sterol transfer activity"/>
    <property type="evidence" value="ECO:0007669"/>
    <property type="project" value="TreeGrafter"/>
</dbReference>
<dbReference type="InterPro" id="IPR011993">
    <property type="entry name" value="PH-like_dom_sf"/>
</dbReference>
<dbReference type="InterPro" id="IPR051482">
    <property type="entry name" value="Cholesterol_transport"/>
</dbReference>
<dbReference type="PANTHER" id="PTHR23319:SF4">
    <property type="entry name" value="GRAM DOMAIN CONTAINING 1B, ISOFORM E"/>
    <property type="match status" value="1"/>
</dbReference>
<sequence>MRTRQSRMAQFSIDSTLEDKVTLAEAFSAANSKKNQEFHDLFPHIPASDHLIEEHGCAIAKKILHHGRMYVSVQHVSFKSEIFGWLTKISIRMTDIMRLEKANTAIIIPNAILIATAERDYFFASFLFRDSAFETIEKIWAMSRPQIDKALSMTDGKDLDSYDDGVFQRHVSEPFRAIETALPAVNDARSAEKAFAGETRQYEISTT</sequence>
<dbReference type="InterPro" id="IPR004182">
    <property type="entry name" value="GRAM"/>
</dbReference>